<gene>
    <name evidence="3" type="ORF">GTP91_03590</name>
</gene>
<protein>
    <submittedName>
        <fullName evidence="3">LuxR family transcriptional regulator</fullName>
    </submittedName>
</protein>
<dbReference type="PROSITE" id="PS51832">
    <property type="entry name" value="HD_GYP"/>
    <property type="match status" value="1"/>
</dbReference>
<evidence type="ECO:0000313" key="4">
    <source>
        <dbReference type="Proteomes" id="UP000470302"/>
    </source>
</evidence>
<accession>A0A845FZX8</accession>
<reference evidence="3 4" key="1">
    <citation type="submission" date="2020-01" db="EMBL/GenBank/DDBJ databases">
        <title>Novel species isolated from a subtropical stream in China.</title>
        <authorList>
            <person name="Lu H."/>
        </authorList>
    </citation>
    <scope>NUCLEOTIDE SEQUENCE [LARGE SCALE GENOMIC DNA]</scope>
    <source>
        <strain evidence="3 4">FT82W</strain>
    </source>
</reference>
<dbReference type="RefSeq" id="WP_161095532.1">
    <property type="nucleotide sequence ID" value="NZ_WWCW01000006.1"/>
</dbReference>
<evidence type="ECO:0000259" key="2">
    <source>
        <dbReference type="PROSITE" id="PS51832"/>
    </source>
</evidence>
<feature type="domain" description="HD-GYP" evidence="2">
    <location>
        <begin position="221"/>
        <end position="417"/>
    </location>
</feature>
<evidence type="ECO:0000313" key="3">
    <source>
        <dbReference type="EMBL" id="MYM86259.1"/>
    </source>
</evidence>
<dbReference type="InterPro" id="IPR037522">
    <property type="entry name" value="HD_GYP_dom"/>
</dbReference>
<dbReference type="SUPFAM" id="SSF46894">
    <property type="entry name" value="C-terminal effector domain of the bipartite response regulators"/>
    <property type="match status" value="1"/>
</dbReference>
<dbReference type="InterPro" id="IPR000792">
    <property type="entry name" value="Tscrpt_reg_LuxR_C"/>
</dbReference>
<dbReference type="Pfam" id="PF00196">
    <property type="entry name" value="GerE"/>
    <property type="match status" value="1"/>
</dbReference>
<dbReference type="Pfam" id="PF13487">
    <property type="entry name" value="HD_5"/>
    <property type="match status" value="1"/>
</dbReference>
<evidence type="ECO:0000259" key="1">
    <source>
        <dbReference type="PROSITE" id="PS50043"/>
    </source>
</evidence>
<dbReference type="InterPro" id="IPR016032">
    <property type="entry name" value="Sig_transdc_resp-reg_C-effctor"/>
</dbReference>
<name>A0A845FZX8_9BURK</name>
<dbReference type="CDD" id="cd06170">
    <property type="entry name" value="LuxR_C_like"/>
    <property type="match status" value="1"/>
</dbReference>
<dbReference type="SUPFAM" id="SSF109604">
    <property type="entry name" value="HD-domain/PDEase-like"/>
    <property type="match status" value="1"/>
</dbReference>
<proteinExistence type="predicted"/>
<dbReference type="EMBL" id="WWCW01000006">
    <property type="protein sequence ID" value="MYM86259.1"/>
    <property type="molecule type" value="Genomic_DNA"/>
</dbReference>
<dbReference type="AlphaFoldDB" id="A0A845FZX8"/>
<dbReference type="PROSITE" id="PS50043">
    <property type="entry name" value="HTH_LUXR_2"/>
    <property type="match status" value="1"/>
</dbReference>
<dbReference type="PROSITE" id="PS00622">
    <property type="entry name" value="HTH_LUXR_1"/>
    <property type="match status" value="1"/>
</dbReference>
<dbReference type="Gene3D" id="1.10.3210.10">
    <property type="entry name" value="Hypothetical protein af1432"/>
    <property type="match status" value="1"/>
</dbReference>
<dbReference type="SMART" id="SM00421">
    <property type="entry name" value="HTH_LUXR"/>
    <property type="match status" value="1"/>
</dbReference>
<dbReference type="Gene3D" id="1.10.10.10">
    <property type="entry name" value="Winged helix-like DNA-binding domain superfamily/Winged helix DNA-binding domain"/>
    <property type="match status" value="1"/>
</dbReference>
<dbReference type="GO" id="GO:0003677">
    <property type="term" value="F:DNA binding"/>
    <property type="evidence" value="ECO:0007669"/>
    <property type="project" value="InterPro"/>
</dbReference>
<dbReference type="InterPro" id="IPR036388">
    <property type="entry name" value="WH-like_DNA-bd_sf"/>
</dbReference>
<dbReference type="PANTHER" id="PTHR45228">
    <property type="entry name" value="CYCLIC DI-GMP PHOSPHODIESTERASE TM_0186-RELATED"/>
    <property type="match status" value="1"/>
</dbReference>
<feature type="domain" description="HTH luxR-type" evidence="1">
    <location>
        <begin position="411"/>
        <end position="476"/>
    </location>
</feature>
<dbReference type="Proteomes" id="UP000470302">
    <property type="component" value="Unassembled WGS sequence"/>
</dbReference>
<organism evidence="3 4">
    <name type="scientific">Duganella vulcania</name>
    <dbReference type="NCBI Taxonomy" id="2692166"/>
    <lineage>
        <taxon>Bacteria</taxon>
        <taxon>Pseudomonadati</taxon>
        <taxon>Pseudomonadota</taxon>
        <taxon>Betaproteobacteria</taxon>
        <taxon>Burkholderiales</taxon>
        <taxon>Oxalobacteraceae</taxon>
        <taxon>Telluria group</taxon>
        <taxon>Duganella</taxon>
    </lineage>
</organism>
<dbReference type="PRINTS" id="PR00038">
    <property type="entry name" value="HTHLUXR"/>
</dbReference>
<dbReference type="InterPro" id="IPR052020">
    <property type="entry name" value="Cyclic_di-GMP/3'3'-cGAMP_PDE"/>
</dbReference>
<dbReference type="GO" id="GO:0006355">
    <property type="term" value="P:regulation of DNA-templated transcription"/>
    <property type="evidence" value="ECO:0007669"/>
    <property type="project" value="InterPro"/>
</dbReference>
<comment type="caution">
    <text evidence="3">The sequence shown here is derived from an EMBL/GenBank/DDBJ whole genome shotgun (WGS) entry which is preliminary data.</text>
</comment>
<sequence length="478" mass="50450">MHPETPVSITDTMRALAYVGDLSMGQPTDHSLRTAWLGARLAHASGCGARDCEAVQQVALLRWSGCTANAPDFSALIGDDVGGRALLMSQKTSDPAYAAIGRQVMDARQQLSEIHCEVSGDIARMLSVPADVELALRSIFATGDGTGSNVPASVYMVALASDIEVLSRAQGVERMLDIIGHKSGKAYPEPLAAIALRHAASWLEVLDHDESWQASLTFGALADQGTVSLELLADVIDLKLPWMTGYSRRVAVAARGGAVAMGLGMETAERCHRAALVHGIGRAAVPNSVWNISGRLSAAAREQLRLAPYWTSRATARIGALAGAADAGSYAAERLDGSGAFRACVAASIPVEGRIVAAASAWIALQSLRPWRAAMTPDAARALLEAEADAGRFDSAAVRAICSGSARAEDGTQDKVMLTERETEVFRGISLGLTNKEVARSLAISPSTVRTHVENVFRKLECTTRAAATLKAVTLRLI</sequence>